<dbReference type="CDD" id="cd06143">
    <property type="entry name" value="PAN2_exo"/>
    <property type="match status" value="1"/>
</dbReference>
<feature type="binding site" evidence="8">
    <location>
        <position position="791"/>
    </location>
    <ligand>
        <name>a divalent metal cation</name>
        <dbReference type="ChEBI" id="CHEBI:60240"/>
        <note>catalytic</note>
    </ligand>
</feature>
<reference evidence="11 12" key="1">
    <citation type="journal article" date="2016" name="Genome Biol. Evol.">
        <title>Divergent and convergent evolution of fungal pathogenicity.</title>
        <authorList>
            <person name="Shang Y."/>
            <person name="Xiao G."/>
            <person name="Zheng P."/>
            <person name="Cen K."/>
            <person name="Zhan S."/>
            <person name="Wang C."/>
        </authorList>
    </citation>
    <scope>NUCLEOTIDE SEQUENCE [LARGE SCALE GENOMIC DNA]</scope>
    <source>
        <strain evidence="11 12">ARSEF 7405</strain>
    </source>
</reference>
<dbReference type="InterPro" id="IPR048841">
    <property type="entry name" value="PAN2_N"/>
</dbReference>
<evidence type="ECO:0000256" key="5">
    <source>
        <dbReference type="ARBA" id="ARBA00022723"/>
    </source>
</evidence>
<protein>
    <recommendedName>
        <fullName evidence="8">PAN2-PAN3 deadenylation complex catalytic subunit PAN2</fullName>
        <ecNumber evidence="8">3.1.13.4</ecNumber>
    </recommendedName>
    <alternativeName>
        <fullName evidence="8">PAB1P-dependent poly(A)-specific ribonuclease</fullName>
    </alternativeName>
    <alternativeName>
        <fullName evidence="8">Poly(A)-nuclease deadenylation complex subunit 2</fullName>
        <shortName evidence="8">PAN deadenylation complex subunit 2</shortName>
    </alternativeName>
</protein>
<dbReference type="InterPro" id="IPR028881">
    <property type="entry name" value="PAN2_UCH_dom"/>
</dbReference>
<dbReference type="InterPro" id="IPR036397">
    <property type="entry name" value="RNaseH_sf"/>
</dbReference>
<feature type="region of interest" description="Disordered" evidence="9">
    <location>
        <begin position="954"/>
        <end position="978"/>
    </location>
</feature>
<keyword evidence="4 8" id="KW-0540">Nuclease</keyword>
<feature type="domain" description="Exonuclease" evidence="10">
    <location>
        <begin position="786"/>
        <end position="1014"/>
    </location>
</feature>
<feature type="binding site" evidence="8">
    <location>
        <position position="997"/>
    </location>
    <ligand>
        <name>a divalent metal cation</name>
        <dbReference type="ChEBI" id="CHEBI:60240"/>
        <note>catalytic</note>
    </ligand>
</feature>
<dbReference type="InterPro" id="IPR012337">
    <property type="entry name" value="RNaseH-like_sf"/>
</dbReference>
<dbReference type="EMBL" id="AZGZ01000027">
    <property type="protein sequence ID" value="KZZ88317.1"/>
    <property type="molecule type" value="Genomic_DNA"/>
</dbReference>
<dbReference type="PANTHER" id="PTHR15728">
    <property type="entry name" value="DEADENYLATION COMPLEX CATALYTIC SUBUNIT PAN2"/>
    <property type="match status" value="1"/>
</dbReference>
<dbReference type="PANTHER" id="PTHR15728:SF0">
    <property type="entry name" value="PAN2-PAN3 DEADENYLATION COMPLEX CATALYTIC SUBUNIT PAN2"/>
    <property type="match status" value="1"/>
</dbReference>
<evidence type="ECO:0000259" key="10">
    <source>
        <dbReference type="SMART" id="SM00479"/>
    </source>
</evidence>
<evidence type="ECO:0000256" key="4">
    <source>
        <dbReference type="ARBA" id="ARBA00022722"/>
    </source>
</evidence>
<comment type="cofactor">
    <cofactor evidence="8">
        <name>a divalent metal cation</name>
        <dbReference type="ChEBI" id="CHEBI:60240"/>
    </cofactor>
    <text evidence="8">Binds 2 metal cations per subunit in the catalytic exonuclease domain.</text>
</comment>
<dbReference type="InterPro" id="IPR015943">
    <property type="entry name" value="WD40/YVTN_repeat-like_dom_sf"/>
</dbReference>
<comment type="similarity">
    <text evidence="8">Belongs to the peptidase C19 family. PAN2 subfamily.</text>
</comment>
<dbReference type="GO" id="GO:0046872">
    <property type="term" value="F:metal ion binding"/>
    <property type="evidence" value="ECO:0007669"/>
    <property type="project" value="UniProtKB-KW"/>
</dbReference>
<sequence>MDPDWDEFASVAIPPPAGHPMPTIASTIAFDPHQELVWAGNEFGRICSFAGRELQRYTSTTAHPPNEGPIQQFLFHNSGVVSLTAKSVHLTTRRGLTQWHLHTPEMEDLRTMAFTTNPNRIIVAGHQPVMLVIDLEKGAVTEKVKTQYRYSILRKSRYLLGATDKGLLNIISFADWRIVKTWRAHGTVINDMDTRNDLVVTCGFSLRPTGTTVLDPLANVYDLKTLQHLPPIPFHAGAAFVRMHPKLQTTAFIASQSGQLQVVDLMNPNAIHLRRVNVSYLLGLETSNSGEALIFNDSECMIHLWGSPTKIHFNELSKELELPDITPRPPPVDWTNDVPLSLVGMPYYKDTLLSAWPSHLVFDVGKPPEKIDPSVLQYLRPGELGHYAPFPRKTKRYQVESSRGNGAPEPALIAPRFLSEKSRSGGSGYDVDSAAEALASAALIGEKEEDPLLKYSGVEIKYSRFGVDDFDFRFYNKTKFSGLETHIANSFTNALLQVFRFTPLVRNIALHHAAANCMAATCLLCEMGFLFDMLDKAEGENCQATNLLKTFSTYREAASLGLLEENLTSKSLETTIQAVHRFFLKQIGLDFRNLMPKSDLLDQTISTSASESIRCLMKHNARGMWAVPGFLPEELGLTIENGRVHVFEGEELRARRRMNTSTSLFEYELVGVVAEVDIPEHSKPHLVSFINVSISSRQPDPKNRWYLFNDFLVTEVQRDEALSFQQMWKTPCTLTYQVKNARHVMDDTWKEALDSTLLFFEYSLNNRRPTSANQILSTAEKPTPGTPVALDTEFVDLEKAEFEVKADGTQEMIRPSKSGLARVSVIRGSDGPREGTPFIDDYITINDHIVDYVTLYSGIKPGDLDLRQSQHNLVPLKIAYKKLWILLNLGCVFVGHGLASDFRKINIKVPKKQTVDTQYLYFHPGKNRRLSLRYLAWAVFKEYIQEDPVPVATTTATSTTTTSDAASTTTTTTTTTAATTTTTTTTTPIEGHDSIEDARMALRLWKKFEEFVKNGTVSQVLEEIFREGVRLGFRPPPRGGSATVSPPKITAPVPVGATGNGAGSGRNTPDPQSQGPNGGNGLSNSIPAGSAGSVAASGPSVPSTPRQGFRRETALTPNNGSFTGVNGRVSDVFGGGNATMR</sequence>
<evidence type="ECO:0000256" key="3">
    <source>
        <dbReference type="ARBA" id="ARBA00022664"/>
    </source>
</evidence>
<comment type="caution">
    <text evidence="8">Lacks conserved residue(s) required for the propagation of feature annotation.</text>
</comment>
<dbReference type="SUPFAM" id="SSF53098">
    <property type="entry name" value="Ribonuclease H-like"/>
    <property type="match status" value="1"/>
</dbReference>
<comment type="caution">
    <text evidence="11">The sequence shown here is derived from an EMBL/GenBank/DDBJ whole genome shotgun (WGS) entry which is preliminary data.</text>
</comment>
<keyword evidence="1 8" id="KW-0963">Cytoplasm</keyword>
<dbReference type="Proteomes" id="UP000242877">
    <property type="component" value="Unassembled WGS sequence"/>
</dbReference>
<dbReference type="SMART" id="SM00479">
    <property type="entry name" value="EXOIII"/>
    <property type="match status" value="1"/>
</dbReference>
<comment type="subcellular location">
    <subcellularLocation>
        <location evidence="8">Cytoplasm</location>
    </subcellularLocation>
</comment>
<comment type="subunit">
    <text evidence="8">Forms a heterotrimer with an asymmetric homodimer of the regulatory subunit PAN3 to form the poly(A)-nuclease (PAN) deadenylation complex.</text>
</comment>
<comment type="domain">
    <text evidence="8">The linker, or PAN3 interaction domain (PID), between the WD40 repeats and the pseudo-UCH domain mediates interaction with PAN3.</text>
</comment>
<dbReference type="GO" id="GO:0000289">
    <property type="term" value="P:nuclear-transcribed mRNA poly(A) tail shortening"/>
    <property type="evidence" value="ECO:0007669"/>
    <property type="project" value="UniProtKB-UniRule"/>
</dbReference>
<evidence type="ECO:0000256" key="9">
    <source>
        <dbReference type="SAM" id="MobiDB-lite"/>
    </source>
</evidence>
<keyword evidence="5 8" id="KW-0479">Metal-binding</keyword>
<dbReference type="InterPro" id="IPR030843">
    <property type="entry name" value="PAN2"/>
</dbReference>
<dbReference type="HAMAP" id="MF_03182">
    <property type="entry name" value="PAN2"/>
    <property type="match status" value="1"/>
</dbReference>
<keyword evidence="3 8" id="KW-0507">mRNA processing</keyword>
<dbReference type="Gene3D" id="3.90.70.10">
    <property type="entry name" value="Cysteine proteinases"/>
    <property type="match status" value="2"/>
</dbReference>
<comment type="catalytic activity">
    <reaction evidence="8">
        <text>Exonucleolytic cleavage of poly(A) to 5'-AMP.</text>
        <dbReference type="EC" id="3.1.13.4"/>
    </reaction>
</comment>
<comment type="function">
    <text evidence="8">Catalytic subunit of the poly(A)-nuclease (PAN) deadenylation complex, one of two cytoplasmic mRNA deadenylases involved in mRNA turnover. PAN specifically shortens poly(A) tails of RNA and the activity is stimulated by poly(A)-binding protein PAB1. PAN deadenylation is followed by rapid degradation of the shortened mRNA tails by the CCR4-NOT complex. Deadenylated mRNAs are then degraded by two alternative mechanisms, namely exosome-mediated 3'-5' exonucleolytic degradation, or deadenlyation-dependent mRNA decaping and subsequent 5'-3' exonucleolytic degradation by XRN1. May also be involved in post-transcriptional maturation of mRNA poly(A) tails.</text>
</comment>
<evidence type="ECO:0000256" key="7">
    <source>
        <dbReference type="ARBA" id="ARBA00022839"/>
    </source>
</evidence>
<proteinExistence type="inferred from homology"/>
<dbReference type="SUPFAM" id="SSF50978">
    <property type="entry name" value="WD40 repeat-like"/>
    <property type="match status" value="1"/>
</dbReference>
<feature type="compositionally biased region" description="Low complexity" evidence="9">
    <location>
        <begin position="1087"/>
        <end position="1103"/>
    </location>
</feature>
<feature type="region of interest" description="Disordered" evidence="9">
    <location>
        <begin position="1032"/>
        <end position="1141"/>
    </location>
</feature>
<evidence type="ECO:0000256" key="2">
    <source>
        <dbReference type="ARBA" id="ARBA00022574"/>
    </source>
</evidence>
<dbReference type="Gene3D" id="3.30.420.10">
    <property type="entry name" value="Ribonuclease H-like superfamily/Ribonuclease H"/>
    <property type="match status" value="1"/>
</dbReference>
<keyword evidence="2" id="KW-0853">WD repeat</keyword>
<feature type="binding site" evidence="8">
    <location>
        <position position="793"/>
    </location>
    <ligand>
        <name>a divalent metal cation</name>
        <dbReference type="ChEBI" id="CHEBI:60240"/>
        <note>catalytic</note>
    </ligand>
</feature>
<dbReference type="AlphaFoldDB" id="A0A167W250"/>
<dbReference type="VEuPathDB" id="FungiDB:AAP_05138"/>
<dbReference type="GO" id="GO:0003676">
    <property type="term" value="F:nucleic acid binding"/>
    <property type="evidence" value="ECO:0007669"/>
    <property type="project" value="InterPro"/>
</dbReference>
<accession>A0A167W250</accession>
<dbReference type="InterPro" id="IPR050785">
    <property type="entry name" value="PAN2-PAN3_catalytic_subunit"/>
</dbReference>
<dbReference type="Pfam" id="PF13423">
    <property type="entry name" value="UCH_1"/>
    <property type="match status" value="2"/>
</dbReference>
<evidence type="ECO:0000256" key="6">
    <source>
        <dbReference type="ARBA" id="ARBA00022801"/>
    </source>
</evidence>
<keyword evidence="6 8" id="KW-0378">Hydrolase</keyword>
<dbReference type="EC" id="3.1.13.4" evidence="8"/>
<evidence type="ECO:0000313" key="12">
    <source>
        <dbReference type="Proteomes" id="UP000242877"/>
    </source>
</evidence>
<feature type="compositionally biased region" description="Polar residues" evidence="9">
    <location>
        <begin position="1115"/>
        <end position="1124"/>
    </location>
</feature>
<dbReference type="Gene3D" id="2.130.10.10">
    <property type="entry name" value="YVTN repeat-like/Quinoprotein amine dehydrogenase"/>
    <property type="match status" value="1"/>
</dbReference>
<name>A0A167W250_9EURO</name>
<feature type="compositionally biased region" description="Polar residues" evidence="9">
    <location>
        <begin position="1065"/>
        <end position="1075"/>
    </location>
</feature>
<feature type="binding site" evidence="8">
    <location>
        <position position="901"/>
    </location>
    <ligand>
        <name>a divalent metal cation</name>
        <dbReference type="ChEBI" id="CHEBI:60240"/>
        <note>catalytic</note>
    </ligand>
</feature>
<dbReference type="GO" id="GO:0004535">
    <property type="term" value="F:poly(A)-specific ribonuclease activity"/>
    <property type="evidence" value="ECO:0007669"/>
    <property type="project" value="UniProtKB-UniRule"/>
</dbReference>
<dbReference type="Pfam" id="PF20770">
    <property type="entry name" value="PAN2_N"/>
    <property type="match status" value="1"/>
</dbReference>
<dbReference type="InterPro" id="IPR013520">
    <property type="entry name" value="Ribonucl_H"/>
</dbReference>
<organism evidence="11 12">
    <name type="scientific">Ascosphaera apis ARSEF 7405</name>
    <dbReference type="NCBI Taxonomy" id="392613"/>
    <lineage>
        <taxon>Eukaryota</taxon>
        <taxon>Fungi</taxon>
        <taxon>Dikarya</taxon>
        <taxon>Ascomycota</taxon>
        <taxon>Pezizomycotina</taxon>
        <taxon>Eurotiomycetes</taxon>
        <taxon>Eurotiomycetidae</taxon>
        <taxon>Onygenales</taxon>
        <taxon>Ascosphaeraceae</taxon>
        <taxon>Ascosphaera</taxon>
    </lineage>
</organism>
<comment type="activity regulation">
    <text evidence="8">Positively regulated by the regulatory subunit PAN3.</text>
</comment>
<dbReference type="SUPFAM" id="SSF54001">
    <property type="entry name" value="Cysteine proteinases"/>
    <property type="match status" value="1"/>
</dbReference>
<dbReference type="GO" id="GO:0031251">
    <property type="term" value="C:PAN complex"/>
    <property type="evidence" value="ECO:0007669"/>
    <property type="project" value="UniProtKB-UniRule"/>
</dbReference>
<comment type="domain">
    <text evidence="8">Contains a pseudo-UCH domain. This ubiquitin C-terminal hydrolase (UCH)-like or ubiquitin specific protease (USP)-like domain is predicted to be catalytically inactive because it lacks the active site catalytic triad characteristic of thiol proteases, with residues at the equivalent structural positions that are incompatible with catalysis, and it cannot bind ubiquitin. It functions as a structural scaffold for intra- and intermolecular interactions in the complex.</text>
</comment>
<keyword evidence="12" id="KW-1185">Reference proteome</keyword>
<evidence type="ECO:0000256" key="1">
    <source>
        <dbReference type="ARBA" id="ARBA00022490"/>
    </source>
</evidence>
<dbReference type="InterPro" id="IPR036322">
    <property type="entry name" value="WD40_repeat_dom_sf"/>
</dbReference>
<dbReference type="OrthoDB" id="16516at2759"/>
<dbReference type="GO" id="GO:0006397">
    <property type="term" value="P:mRNA processing"/>
    <property type="evidence" value="ECO:0007669"/>
    <property type="project" value="UniProtKB-KW"/>
</dbReference>
<gene>
    <name evidence="8" type="primary">PAN2</name>
    <name evidence="11" type="ORF">AAP_05138</name>
</gene>
<evidence type="ECO:0000313" key="11">
    <source>
        <dbReference type="EMBL" id="KZZ88317.1"/>
    </source>
</evidence>
<dbReference type="InterPro" id="IPR038765">
    <property type="entry name" value="Papain-like_cys_pep_sf"/>
</dbReference>
<evidence type="ECO:0000256" key="8">
    <source>
        <dbReference type="HAMAP-Rule" id="MF_03182"/>
    </source>
</evidence>
<dbReference type="Pfam" id="PF00929">
    <property type="entry name" value="RNase_T"/>
    <property type="match status" value="1"/>
</dbReference>
<keyword evidence="7 8" id="KW-0269">Exonuclease</keyword>
<dbReference type="GO" id="GO:0000932">
    <property type="term" value="C:P-body"/>
    <property type="evidence" value="ECO:0007669"/>
    <property type="project" value="TreeGrafter"/>
</dbReference>
<dbReference type="FunFam" id="2.130.10.10:FF:000459">
    <property type="entry name" value="PAN2-PAN3 deadenylation complex catalytic subunit PAN2"/>
    <property type="match status" value="1"/>
</dbReference>